<dbReference type="PANTHER" id="PTHR35871">
    <property type="entry name" value="EXPRESSED PROTEIN"/>
    <property type="match status" value="1"/>
</dbReference>
<reference evidence="2" key="1">
    <citation type="submission" date="2014-09" db="EMBL/GenBank/DDBJ databases">
        <title>Genome sequence of the luminous mushroom Mycena chlorophos for searching fungal bioluminescence genes.</title>
        <authorList>
            <person name="Tanaka Y."/>
            <person name="Kasuga D."/>
            <person name="Oba Y."/>
            <person name="Hase S."/>
            <person name="Sato K."/>
            <person name="Oba Y."/>
            <person name="Sakakibara Y."/>
        </authorList>
    </citation>
    <scope>NUCLEOTIDE SEQUENCE</scope>
</reference>
<keyword evidence="3" id="KW-1185">Reference proteome</keyword>
<feature type="compositionally biased region" description="Basic and acidic residues" evidence="1">
    <location>
        <begin position="175"/>
        <end position="184"/>
    </location>
</feature>
<evidence type="ECO:0000256" key="1">
    <source>
        <dbReference type="SAM" id="MobiDB-lite"/>
    </source>
</evidence>
<feature type="compositionally biased region" description="Basic residues" evidence="1">
    <location>
        <begin position="41"/>
        <end position="53"/>
    </location>
</feature>
<sequence length="819" mass="93095">MGRQSDAKKRRAAIMRETRQSISAGVKRTIEAVLSSPTKLLKKVTTPRKKRRNGKENQMELDASDEDDMSLINPSSDASNASILADDPFLHHSFQLDTPQLLPTGAATGFTMEFTLPPPPNCQSIDEDQVSIHTISPRPAPRFPNQPMHPDEMDDPRDSEPVPEHEDELLATNSERLHSDDYQRPRAPPDVLRGARHVDPTRPSRFAAPHPVEATKALVDIKTLLRGPSRHALFTGNGVGFKDPGIDAFTRNRLEGMRAALEFYTNTESKTKGRWGDSALMAAIGLGRGKHCARLLAKLCRNYIEDRQLLPFNPFGEWNKTMLSDEDLANDVRLHLQSLGKDITAKKLTEYLRDPSVRERHGIEHDVSERTCQRSLHTLGYRFHEAKKGMYVDGHERADVVHYRNTHYLPRLQELQRRAYAYADGQECEGAFPVPGRRVILWYHDESIFYAHDRRRKTWYHKDAPSVPYKKGDGASYMVADYFSADFGWLRNPITGETARACIRPGKNRDGYLQYFTAAEVCEQAEKAMRIVQQMWPEFDHVFIYDNATTHKKRPDGSLSARAMPKFPSGSRAKSDANFLVEVNRRDAAGNLMYDTTTRALLKDKIPMTGATFADGRPQELYFPTDHPDHPGKFKGMKLILEERGFTGLDKRLTECPGFKCVDLDPDAPACCCRRLLFNQPDFFTVKSILEETCAARGVEVLFLPKFHCELNPIEMVWGYAKWLYRLKPESSKEEHLEATTLDSLSHVPLQFMRKQVSSSSLQFITDLRCRYVNRAHRFGDGYLRGLSGRQAAWAAKKYHGHRVFPANILEELDQAGVL</sequence>
<proteinExistence type="predicted"/>
<accession>A0ABQ0LBY6</accession>
<name>A0ABQ0LBY6_MYCCL</name>
<dbReference type="Proteomes" id="UP000815677">
    <property type="component" value="Unassembled WGS sequence"/>
</dbReference>
<gene>
    <name evidence="2" type="ORF">MCHLO_05919</name>
</gene>
<evidence type="ECO:0000313" key="2">
    <source>
        <dbReference type="EMBL" id="GAT48525.1"/>
    </source>
</evidence>
<dbReference type="InterPro" id="IPR036397">
    <property type="entry name" value="RNaseH_sf"/>
</dbReference>
<dbReference type="PANTHER" id="PTHR35871:SF1">
    <property type="entry name" value="CXC1-LIKE CYSTEINE CLUSTER ASSOCIATED WITH KDZ TRANSPOSASES DOMAIN-CONTAINING PROTEIN"/>
    <property type="match status" value="1"/>
</dbReference>
<dbReference type="Gene3D" id="3.30.420.10">
    <property type="entry name" value="Ribonuclease H-like superfamily/Ribonuclease H"/>
    <property type="match status" value="1"/>
</dbReference>
<dbReference type="EMBL" id="DF844635">
    <property type="protein sequence ID" value="GAT48525.1"/>
    <property type="molecule type" value="Genomic_DNA"/>
</dbReference>
<feature type="region of interest" description="Disordered" evidence="1">
    <location>
        <begin position="136"/>
        <end position="207"/>
    </location>
</feature>
<organism evidence="2 3">
    <name type="scientific">Mycena chlorophos</name>
    <name type="common">Agaric fungus</name>
    <name type="synonym">Agaricus chlorophos</name>
    <dbReference type="NCBI Taxonomy" id="658473"/>
    <lineage>
        <taxon>Eukaryota</taxon>
        <taxon>Fungi</taxon>
        <taxon>Dikarya</taxon>
        <taxon>Basidiomycota</taxon>
        <taxon>Agaricomycotina</taxon>
        <taxon>Agaricomycetes</taxon>
        <taxon>Agaricomycetidae</taxon>
        <taxon>Agaricales</taxon>
        <taxon>Marasmiineae</taxon>
        <taxon>Mycenaceae</taxon>
        <taxon>Mycena</taxon>
    </lineage>
</organism>
<protein>
    <recommendedName>
        <fullName evidence="4">Tc1-like transposase DDE domain-containing protein</fullName>
    </recommendedName>
</protein>
<evidence type="ECO:0008006" key="4">
    <source>
        <dbReference type="Google" id="ProtNLM"/>
    </source>
</evidence>
<feature type="region of interest" description="Disordered" evidence="1">
    <location>
        <begin position="41"/>
        <end position="69"/>
    </location>
</feature>
<evidence type="ECO:0000313" key="3">
    <source>
        <dbReference type="Proteomes" id="UP000815677"/>
    </source>
</evidence>